<sequence length="136" mass="14525">MPKKGNAAAEKKSADKKAGKGAAKGEEAGEKSKGKGGLKPATAINVRHILCEKHSKATEALQKIQEGQRFDKVAQEYSEDKAKAGGSLGWMARGSMVGLFQDVAFALEPSSVDKPILSPLVKTNFGYHIIMVEGRR</sequence>
<dbReference type="Pfam" id="PF13616">
    <property type="entry name" value="Rotamase_3"/>
    <property type="match status" value="1"/>
</dbReference>
<gene>
    <name evidence="9" type="ORF">SCP_1400980</name>
</gene>
<dbReference type="GO" id="GO:0003755">
    <property type="term" value="F:peptidyl-prolyl cis-trans isomerase activity"/>
    <property type="evidence" value="ECO:0007669"/>
    <property type="project" value="UniProtKB-UniRule"/>
</dbReference>
<evidence type="ECO:0000256" key="7">
    <source>
        <dbReference type="SAM" id="MobiDB-lite"/>
    </source>
</evidence>
<dbReference type="InterPro" id="IPR043323">
    <property type="entry name" value="PIN4"/>
</dbReference>
<keyword evidence="10" id="KW-1185">Reference proteome</keyword>
<feature type="compositionally biased region" description="Basic and acidic residues" evidence="7">
    <location>
        <begin position="9"/>
        <end position="33"/>
    </location>
</feature>
<evidence type="ECO:0000256" key="6">
    <source>
        <dbReference type="RuleBase" id="RU363014"/>
    </source>
</evidence>
<dbReference type="InParanoid" id="A0A401H2S5"/>
<comment type="similarity">
    <text evidence="2">Belongs to the PpiC/parvulin rotamase family. PIN4 subfamily.</text>
</comment>
<evidence type="ECO:0000256" key="4">
    <source>
        <dbReference type="ARBA" id="ARBA00023235"/>
    </source>
</evidence>
<dbReference type="GO" id="GO:0003677">
    <property type="term" value="F:DNA binding"/>
    <property type="evidence" value="ECO:0007669"/>
    <property type="project" value="InterPro"/>
</dbReference>
<dbReference type="OrthoDB" id="1911748at2759"/>
<dbReference type="InterPro" id="IPR046357">
    <property type="entry name" value="PPIase_dom_sf"/>
</dbReference>
<dbReference type="GeneID" id="38785610"/>
<dbReference type="Proteomes" id="UP000287166">
    <property type="component" value="Unassembled WGS sequence"/>
</dbReference>
<dbReference type="EC" id="5.2.1.8" evidence="6"/>
<dbReference type="Gene3D" id="3.10.50.40">
    <property type="match status" value="1"/>
</dbReference>
<dbReference type="PROSITE" id="PS50198">
    <property type="entry name" value="PPIC_PPIASE_2"/>
    <property type="match status" value="1"/>
</dbReference>
<evidence type="ECO:0000256" key="3">
    <source>
        <dbReference type="ARBA" id="ARBA00023110"/>
    </source>
</evidence>
<dbReference type="RefSeq" id="XP_027619606.1">
    <property type="nucleotide sequence ID" value="XM_027763805.1"/>
</dbReference>
<dbReference type="SUPFAM" id="SSF54534">
    <property type="entry name" value="FKBP-like"/>
    <property type="match status" value="1"/>
</dbReference>
<organism evidence="9 10">
    <name type="scientific">Sparassis crispa</name>
    <dbReference type="NCBI Taxonomy" id="139825"/>
    <lineage>
        <taxon>Eukaryota</taxon>
        <taxon>Fungi</taxon>
        <taxon>Dikarya</taxon>
        <taxon>Basidiomycota</taxon>
        <taxon>Agaricomycotina</taxon>
        <taxon>Agaricomycetes</taxon>
        <taxon>Polyporales</taxon>
        <taxon>Sparassidaceae</taxon>
        <taxon>Sparassis</taxon>
    </lineage>
</organism>
<evidence type="ECO:0000313" key="9">
    <source>
        <dbReference type="EMBL" id="GBE88693.1"/>
    </source>
</evidence>
<accession>A0A401H2S5</accession>
<reference evidence="9 10" key="1">
    <citation type="journal article" date="2018" name="Sci. Rep.">
        <title>Genome sequence of the cauliflower mushroom Sparassis crispa (Hanabiratake) and its association with beneficial usage.</title>
        <authorList>
            <person name="Kiyama R."/>
            <person name="Furutani Y."/>
            <person name="Kawaguchi K."/>
            <person name="Nakanishi T."/>
        </authorList>
    </citation>
    <scope>NUCLEOTIDE SEQUENCE [LARGE SCALE GENOMIC DNA]</scope>
</reference>
<dbReference type="PANTHER" id="PTHR45995">
    <property type="match status" value="1"/>
</dbReference>
<keyword evidence="3 5" id="KW-0697">Rotamase</keyword>
<evidence type="ECO:0000313" key="10">
    <source>
        <dbReference type="Proteomes" id="UP000287166"/>
    </source>
</evidence>
<dbReference type="AlphaFoldDB" id="A0A401H2S5"/>
<evidence type="ECO:0000256" key="5">
    <source>
        <dbReference type="PROSITE-ProRule" id="PRU00278"/>
    </source>
</evidence>
<evidence type="ECO:0000259" key="8">
    <source>
        <dbReference type="PROSITE" id="PS50198"/>
    </source>
</evidence>
<proteinExistence type="inferred from homology"/>
<keyword evidence="4 5" id="KW-0413">Isomerase</keyword>
<evidence type="ECO:0000256" key="2">
    <source>
        <dbReference type="ARBA" id="ARBA00010242"/>
    </source>
</evidence>
<feature type="region of interest" description="Disordered" evidence="7">
    <location>
        <begin position="1"/>
        <end position="40"/>
    </location>
</feature>
<dbReference type="EMBL" id="BFAD01000014">
    <property type="protein sequence ID" value="GBE88693.1"/>
    <property type="molecule type" value="Genomic_DNA"/>
</dbReference>
<feature type="domain" description="PpiC" evidence="8">
    <location>
        <begin position="41"/>
        <end position="134"/>
    </location>
</feature>
<protein>
    <recommendedName>
        <fullName evidence="6">Peptidyl-prolyl cis-trans isomerase</fullName>
        <ecNumber evidence="6">5.2.1.8</ecNumber>
    </recommendedName>
</protein>
<dbReference type="InterPro" id="IPR000297">
    <property type="entry name" value="PPIase_PpiC"/>
</dbReference>
<comment type="caution">
    <text evidence="9">The sequence shown here is derived from an EMBL/GenBank/DDBJ whole genome shotgun (WGS) entry which is preliminary data.</text>
</comment>
<evidence type="ECO:0000256" key="1">
    <source>
        <dbReference type="ARBA" id="ARBA00000971"/>
    </source>
</evidence>
<dbReference type="STRING" id="139825.A0A401H2S5"/>
<name>A0A401H2S5_9APHY</name>
<dbReference type="GO" id="GO:0006364">
    <property type="term" value="P:rRNA processing"/>
    <property type="evidence" value="ECO:0007669"/>
    <property type="project" value="InterPro"/>
</dbReference>
<comment type="catalytic activity">
    <reaction evidence="1 6">
        <text>[protein]-peptidylproline (omega=180) = [protein]-peptidylproline (omega=0)</text>
        <dbReference type="Rhea" id="RHEA:16237"/>
        <dbReference type="Rhea" id="RHEA-COMP:10747"/>
        <dbReference type="Rhea" id="RHEA-COMP:10748"/>
        <dbReference type="ChEBI" id="CHEBI:83833"/>
        <dbReference type="ChEBI" id="CHEBI:83834"/>
        <dbReference type="EC" id="5.2.1.8"/>
    </reaction>
</comment>